<comment type="subcellular location">
    <subcellularLocation>
        <location evidence="14">Postsynaptic cell membrane</location>
        <topology evidence="14">Multi-pass membrane protein</topology>
    </subcellularLocation>
</comment>
<evidence type="ECO:0000256" key="9">
    <source>
        <dbReference type="ARBA" id="ARBA00023170"/>
    </source>
</evidence>
<keyword evidence="15" id="KW-0732">Signal</keyword>
<evidence type="ECO:0000256" key="10">
    <source>
        <dbReference type="ARBA" id="ARBA00023180"/>
    </source>
</evidence>
<feature type="transmembrane region" description="Helical" evidence="15">
    <location>
        <begin position="388"/>
        <end position="413"/>
    </location>
</feature>
<dbReference type="SUPFAM" id="SSF63712">
    <property type="entry name" value="Nicotinic receptor ligand binding domain-like"/>
    <property type="match status" value="2"/>
</dbReference>
<evidence type="ECO:0000256" key="6">
    <source>
        <dbReference type="ARBA" id="ARBA00023065"/>
    </source>
</evidence>
<dbReference type="SUPFAM" id="SSF90112">
    <property type="entry name" value="Neurotransmitter-gated ion-channel transmembrane pore"/>
    <property type="match status" value="2"/>
</dbReference>
<feature type="signal peptide" evidence="15">
    <location>
        <begin position="1"/>
        <end position="18"/>
    </location>
</feature>
<evidence type="ECO:0000256" key="2">
    <source>
        <dbReference type="ARBA" id="ARBA00022475"/>
    </source>
</evidence>
<feature type="transmembrane region" description="Helical" evidence="15">
    <location>
        <begin position="357"/>
        <end position="376"/>
    </location>
</feature>
<dbReference type="InterPro" id="IPR006029">
    <property type="entry name" value="Neurotrans-gated_channel_TM"/>
</dbReference>
<feature type="domain" description="Neurotransmitter-gated ion-channel ligand-binding" evidence="16">
    <location>
        <begin position="75"/>
        <end position="214"/>
    </location>
</feature>
<name>A0ABM1ESN2_PRICU</name>
<keyword evidence="11" id="KW-0628">Postsynaptic cell membrane</keyword>
<evidence type="ECO:0000256" key="15">
    <source>
        <dbReference type="RuleBase" id="RU000687"/>
    </source>
</evidence>
<keyword evidence="7 15" id="KW-0472">Membrane</keyword>
<proteinExistence type="inferred from homology"/>
<keyword evidence="4 15" id="KW-1133">Transmembrane helix</keyword>
<evidence type="ECO:0000256" key="3">
    <source>
        <dbReference type="ARBA" id="ARBA00022692"/>
    </source>
</evidence>
<evidence type="ECO:0000256" key="13">
    <source>
        <dbReference type="ARBA" id="ARBA00023303"/>
    </source>
</evidence>
<dbReference type="InterPro" id="IPR018000">
    <property type="entry name" value="Neurotransmitter_ion_chnl_CS"/>
</dbReference>
<dbReference type="InterPro" id="IPR038050">
    <property type="entry name" value="Neuro_actylchol_rec"/>
</dbReference>
<dbReference type="Gene3D" id="1.20.58.390">
    <property type="entry name" value="Neurotransmitter-gated ion-channel transmembrane domain"/>
    <property type="match status" value="2"/>
</dbReference>
<keyword evidence="2" id="KW-1003">Cell membrane</keyword>
<keyword evidence="12" id="KW-1071">Ligand-gated ion channel</keyword>
<dbReference type="InterPro" id="IPR036734">
    <property type="entry name" value="Neur_chan_lig-bd_sf"/>
</dbReference>
<keyword evidence="9" id="KW-0675">Receptor</keyword>
<keyword evidence="8" id="KW-1015">Disulfide bond</keyword>
<evidence type="ECO:0000256" key="4">
    <source>
        <dbReference type="ARBA" id="ARBA00022989"/>
    </source>
</evidence>
<sequence>SSSSLILLLSIIIQESHQSANERRLLKHLLEDYQPLERPVVNESEPVRVSFGIDLQQIIDVDEKNQIMLANIWLQMDEKNQILTANVWLNFDWNDANLRWPPEEYGGIMDLRIPPHRIWKPDVLLYNSADERFDSTYPTNVVVSHDGNCSYLPPGIFKSTCKINIAWFPFDEQRCKMKFGSWTYNGFHLELFEKDSEGSTKEFVENGEWKLLGSRHPLQATYSSSSLLWTPPPSGYSYPGTGRLASYLDGADDIKPASNLKLVLIKSKNLERPWVRNCERPYASPETSGWRETCHPVPSRSSGCPEMRRTIAENHTSENQPSLSYTATKRLSVTILLSLMMFLMLVNKTMPATSDAVPIIGVTILLALMVFLLMIAETIPATSDAVPIIGTYFACTMFMCAMSVCCSVLVLNFHHRRAEMYRMSPLVSMRK</sequence>
<feature type="domain" description="Neurotransmitter-gated ion-channel transmembrane" evidence="17">
    <location>
        <begin position="361"/>
        <end position="426"/>
    </location>
</feature>
<keyword evidence="1 15" id="KW-0813">Transport</keyword>
<evidence type="ECO:0000313" key="18">
    <source>
        <dbReference type="Proteomes" id="UP000695022"/>
    </source>
</evidence>
<evidence type="ECO:0000259" key="16">
    <source>
        <dbReference type="Pfam" id="PF02931"/>
    </source>
</evidence>
<keyword evidence="5" id="KW-0770">Synapse</keyword>
<keyword evidence="10" id="KW-0325">Glycoprotein</keyword>
<keyword evidence="13 15" id="KW-0407">Ion channel</keyword>
<protein>
    <submittedName>
        <fullName evidence="19">Neuronal acetylcholine receptor subunit alpha-7-like</fullName>
    </submittedName>
</protein>
<reference evidence="19" key="1">
    <citation type="submission" date="2025-08" db="UniProtKB">
        <authorList>
            <consortium name="RefSeq"/>
        </authorList>
    </citation>
    <scope>IDENTIFICATION</scope>
</reference>
<dbReference type="InterPro" id="IPR006201">
    <property type="entry name" value="Neur_channel"/>
</dbReference>
<evidence type="ECO:0000313" key="19">
    <source>
        <dbReference type="RefSeq" id="XP_014675203.1"/>
    </source>
</evidence>
<comment type="caution">
    <text evidence="15">Lacks conserved residue(s) required for the propagation of feature annotation.</text>
</comment>
<dbReference type="Gene3D" id="2.70.170.10">
    <property type="entry name" value="Neurotransmitter-gated ion-channel ligand-binding domain"/>
    <property type="match status" value="2"/>
</dbReference>
<evidence type="ECO:0000256" key="12">
    <source>
        <dbReference type="ARBA" id="ARBA00023286"/>
    </source>
</evidence>
<keyword evidence="6 15" id="KW-0406">Ion transport</keyword>
<dbReference type="PRINTS" id="PR00252">
    <property type="entry name" value="NRIONCHANNEL"/>
</dbReference>
<evidence type="ECO:0000256" key="14">
    <source>
        <dbReference type="ARBA" id="ARBA00034104"/>
    </source>
</evidence>
<dbReference type="CDD" id="cd18997">
    <property type="entry name" value="LGIC_ECD_nAChR"/>
    <property type="match status" value="1"/>
</dbReference>
<evidence type="ECO:0000259" key="17">
    <source>
        <dbReference type="Pfam" id="PF02932"/>
    </source>
</evidence>
<gene>
    <name evidence="19" type="primary">LOC106815272</name>
</gene>
<dbReference type="CDD" id="cd19051">
    <property type="entry name" value="LGIC_TM_cation"/>
    <property type="match status" value="1"/>
</dbReference>
<dbReference type="PRINTS" id="PR00254">
    <property type="entry name" value="NICOTINICR"/>
</dbReference>
<dbReference type="PROSITE" id="PS00236">
    <property type="entry name" value="NEUROTR_ION_CHANNEL"/>
    <property type="match status" value="1"/>
</dbReference>
<feature type="transmembrane region" description="Helical" evidence="15">
    <location>
        <begin position="327"/>
        <end position="345"/>
    </location>
</feature>
<feature type="non-terminal residue" evidence="19">
    <location>
        <position position="1"/>
    </location>
</feature>
<dbReference type="RefSeq" id="XP_014675203.1">
    <property type="nucleotide sequence ID" value="XM_014819717.1"/>
</dbReference>
<keyword evidence="3 15" id="KW-0812">Transmembrane</keyword>
<keyword evidence="18" id="KW-1185">Reference proteome</keyword>
<evidence type="ECO:0000256" key="8">
    <source>
        <dbReference type="ARBA" id="ARBA00023157"/>
    </source>
</evidence>
<dbReference type="InterPro" id="IPR006202">
    <property type="entry name" value="Neur_chan_lig-bd"/>
</dbReference>
<dbReference type="Proteomes" id="UP000695022">
    <property type="component" value="Unplaced"/>
</dbReference>
<dbReference type="Pfam" id="PF02931">
    <property type="entry name" value="Neur_chan_LBD"/>
    <property type="match status" value="1"/>
</dbReference>
<comment type="similarity">
    <text evidence="15">Belongs to the ligand-gated ion channel (TC 1.A.9) family.</text>
</comment>
<dbReference type="InterPro" id="IPR036719">
    <property type="entry name" value="Neuro-gated_channel_TM_sf"/>
</dbReference>
<accession>A0ABM1ESN2</accession>
<evidence type="ECO:0000256" key="1">
    <source>
        <dbReference type="ARBA" id="ARBA00022448"/>
    </source>
</evidence>
<dbReference type="InterPro" id="IPR002394">
    <property type="entry name" value="Nicotinic_acetylcholine_rcpt"/>
</dbReference>
<dbReference type="Pfam" id="PF02932">
    <property type="entry name" value="Neur_chan_memb"/>
    <property type="match status" value="1"/>
</dbReference>
<evidence type="ECO:0000256" key="7">
    <source>
        <dbReference type="ARBA" id="ARBA00023136"/>
    </source>
</evidence>
<feature type="chain" id="PRO_5045002901" evidence="15">
    <location>
        <begin position="19"/>
        <end position="431"/>
    </location>
</feature>
<dbReference type="GeneID" id="106815272"/>
<evidence type="ECO:0000256" key="5">
    <source>
        <dbReference type="ARBA" id="ARBA00023018"/>
    </source>
</evidence>
<evidence type="ECO:0000256" key="11">
    <source>
        <dbReference type="ARBA" id="ARBA00023257"/>
    </source>
</evidence>
<dbReference type="PANTHER" id="PTHR18945">
    <property type="entry name" value="NEUROTRANSMITTER GATED ION CHANNEL"/>
    <property type="match status" value="1"/>
</dbReference>
<organism evidence="18 19">
    <name type="scientific">Priapulus caudatus</name>
    <name type="common">Priapulid worm</name>
    <dbReference type="NCBI Taxonomy" id="37621"/>
    <lineage>
        <taxon>Eukaryota</taxon>
        <taxon>Metazoa</taxon>
        <taxon>Ecdysozoa</taxon>
        <taxon>Scalidophora</taxon>
        <taxon>Priapulida</taxon>
        <taxon>Priapulimorpha</taxon>
        <taxon>Priapulimorphida</taxon>
        <taxon>Priapulidae</taxon>
        <taxon>Priapulus</taxon>
    </lineage>
</organism>